<protein>
    <submittedName>
        <fullName evidence="2">Uncharacterized protein</fullName>
    </submittedName>
</protein>
<evidence type="ECO:0000313" key="2">
    <source>
        <dbReference type="EMBL" id="CAD9516330.1"/>
    </source>
</evidence>
<proteinExistence type="predicted"/>
<organism evidence="2">
    <name type="scientific">Alexandrium andersonii</name>
    <dbReference type="NCBI Taxonomy" id="327968"/>
    <lineage>
        <taxon>Eukaryota</taxon>
        <taxon>Sar</taxon>
        <taxon>Alveolata</taxon>
        <taxon>Dinophyceae</taxon>
        <taxon>Gonyaulacales</taxon>
        <taxon>Pyrocystaceae</taxon>
        <taxon>Alexandrium</taxon>
    </lineage>
</organism>
<accession>A0A7S2N2U7</accession>
<name>A0A7S2N2U7_9DINO</name>
<evidence type="ECO:0000256" key="1">
    <source>
        <dbReference type="SAM" id="SignalP"/>
    </source>
</evidence>
<feature type="signal peptide" evidence="1">
    <location>
        <begin position="1"/>
        <end position="20"/>
    </location>
</feature>
<reference evidence="2" key="1">
    <citation type="submission" date="2021-01" db="EMBL/GenBank/DDBJ databases">
        <authorList>
            <person name="Corre E."/>
            <person name="Pelletier E."/>
            <person name="Niang G."/>
            <person name="Scheremetjew M."/>
            <person name="Finn R."/>
            <person name="Kale V."/>
            <person name="Holt S."/>
            <person name="Cochrane G."/>
            <person name="Meng A."/>
            <person name="Brown T."/>
            <person name="Cohen L."/>
        </authorList>
    </citation>
    <scope>NUCLEOTIDE SEQUENCE</scope>
    <source>
        <strain evidence="2">CCMP2222</strain>
    </source>
</reference>
<sequence>MDRPTLAVLVVAVMAFSVAAVRKQEHMIYDATSADAALEAKASVKVGRSTHGAASAGGSAKAASAGSAVAHGAGNATGSAASGGKPCQKQRCEYWLKFNAGMGSGDVDFAKSIELQEGFPKAYQCSGKGGDEMTCCQEQYKGYIQGSPVSYDCRRLSWSFSSMGFKGLFKRWWNQGNAECECEHLAVGKADHAVQGVFNWMFGSK</sequence>
<dbReference type="AlphaFoldDB" id="A0A7S2N2U7"/>
<feature type="chain" id="PRO_5031445533" evidence="1">
    <location>
        <begin position="21"/>
        <end position="205"/>
    </location>
</feature>
<dbReference type="EMBL" id="HBGQ01084963">
    <property type="protein sequence ID" value="CAD9516330.1"/>
    <property type="molecule type" value="Transcribed_RNA"/>
</dbReference>
<gene>
    <name evidence="2" type="ORF">AAND1436_LOCUS40514</name>
</gene>
<keyword evidence="1" id="KW-0732">Signal</keyword>